<reference evidence="5 6" key="1">
    <citation type="submission" date="2021-07" db="EMBL/GenBank/DDBJ databases">
        <authorList>
            <person name="Imarazene B."/>
            <person name="Zahm M."/>
            <person name="Klopp C."/>
            <person name="Cabau C."/>
            <person name="Beille S."/>
            <person name="Jouanno E."/>
            <person name="Castinel A."/>
            <person name="Lluch J."/>
            <person name="Gil L."/>
            <person name="Kuchtly C."/>
            <person name="Lopez Roques C."/>
            <person name="Donnadieu C."/>
            <person name="Parrinello H."/>
            <person name="Journot L."/>
            <person name="Du K."/>
            <person name="Schartl M."/>
            <person name="Retaux S."/>
            <person name="Guiguen Y."/>
        </authorList>
    </citation>
    <scope>NUCLEOTIDE SEQUENCE [LARGE SCALE GENOMIC DNA]</scope>
    <source>
        <strain evidence="5">Pach_M1</strain>
        <tissue evidence="5">Testis</tissue>
    </source>
</reference>
<dbReference type="InterPro" id="IPR049258">
    <property type="entry name" value="ODAD1_CC"/>
</dbReference>
<evidence type="ECO:0000313" key="5">
    <source>
        <dbReference type="EMBL" id="KAG9275498.1"/>
    </source>
</evidence>
<evidence type="ECO:0000256" key="3">
    <source>
        <dbReference type="SAM" id="MobiDB-lite"/>
    </source>
</evidence>
<comment type="caution">
    <text evidence="5">The sequence shown here is derived from an EMBL/GenBank/DDBJ whole genome shotgun (WGS) entry which is preliminary data.</text>
</comment>
<evidence type="ECO:0000259" key="4">
    <source>
        <dbReference type="Pfam" id="PF21773"/>
    </source>
</evidence>
<proteinExistence type="predicted"/>
<name>A0A8T2LTA3_ASTMX</name>
<evidence type="ECO:0000313" key="6">
    <source>
        <dbReference type="Proteomes" id="UP000752171"/>
    </source>
</evidence>
<dbReference type="Pfam" id="PF21773">
    <property type="entry name" value="ODAD1_CC"/>
    <property type="match status" value="1"/>
</dbReference>
<sequence length="264" mass="30213">MRLIWRRSMILFKAGREEARERRVVLKILTLMEPSPSTSWKSGEDLNFSLDNYISEQYRHIGQITRDVQKLRMRMEKEQERHSAEHHHLQDRLEQLQLGCQQATQAAETIEKAQEEKDSFLSLVKAVVESFASIAEKDISAFDLSSLLTNDSVLVPVLTLLGQIQPVVDQLEDILSHTKHEEKKDGKQDLKSKSKRPRSKKRHRKVQTSETRPSASSSMPSVDQVARPILKGSLPGSKKGYSEEELKPPSRKELQKARPIGKKN</sequence>
<feature type="domain" description="ODAD1 central coiled coil region" evidence="4">
    <location>
        <begin position="40"/>
        <end position="142"/>
    </location>
</feature>
<feature type="compositionally biased region" description="Basic residues" evidence="3">
    <location>
        <begin position="193"/>
        <end position="206"/>
    </location>
</feature>
<evidence type="ECO:0000256" key="2">
    <source>
        <dbReference type="SAM" id="Coils"/>
    </source>
</evidence>
<dbReference type="AlphaFoldDB" id="A0A8T2LTA3"/>
<feature type="region of interest" description="Disordered" evidence="3">
    <location>
        <begin position="178"/>
        <end position="264"/>
    </location>
</feature>
<accession>A0A8T2LTA3</accession>
<evidence type="ECO:0000256" key="1">
    <source>
        <dbReference type="ARBA" id="ARBA00023054"/>
    </source>
</evidence>
<dbReference type="EMBL" id="JAICCE010000007">
    <property type="protein sequence ID" value="KAG9275498.1"/>
    <property type="molecule type" value="Genomic_DNA"/>
</dbReference>
<feature type="compositionally biased region" description="Polar residues" evidence="3">
    <location>
        <begin position="208"/>
        <end position="221"/>
    </location>
</feature>
<dbReference type="Proteomes" id="UP000752171">
    <property type="component" value="Unassembled WGS sequence"/>
</dbReference>
<feature type="compositionally biased region" description="Basic and acidic residues" evidence="3">
    <location>
        <begin position="240"/>
        <end position="256"/>
    </location>
</feature>
<keyword evidence="1 2" id="KW-0175">Coiled coil</keyword>
<feature type="coiled-coil region" evidence="2">
    <location>
        <begin position="61"/>
        <end position="113"/>
    </location>
</feature>
<gene>
    <name evidence="5" type="ORF">AMEX_G10019</name>
</gene>
<protein>
    <recommendedName>
        <fullName evidence="4">ODAD1 central coiled coil region domain-containing protein</fullName>
    </recommendedName>
</protein>
<feature type="compositionally biased region" description="Basic and acidic residues" evidence="3">
    <location>
        <begin position="178"/>
        <end position="192"/>
    </location>
</feature>
<organism evidence="5 6">
    <name type="scientific">Astyanax mexicanus</name>
    <name type="common">Blind cave fish</name>
    <name type="synonym">Astyanax fasciatus mexicanus</name>
    <dbReference type="NCBI Taxonomy" id="7994"/>
    <lineage>
        <taxon>Eukaryota</taxon>
        <taxon>Metazoa</taxon>
        <taxon>Chordata</taxon>
        <taxon>Craniata</taxon>
        <taxon>Vertebrata</taxon>
        <taxon>Euteleostomi</taxon>
        <taxon>Actinopterygii</taxon>
        <taxon>Neopterygii</taxon>
        <taxon>Teleostei</taxon>
        <taxon>Ostariophysi</taxon>
        <taxon>Characiformes</taxon>
        <taxon>Characoidei</taxon>
        <taxon>Acestrorhamphidae</taxon>
        <taxon>Acestrorhamphinae</taxon>
        <taxon>Astyanax</taxon>
    </lineage>
</organism>